<dbReference type="InParanoid" id="A0A067PV73"/>
<dbReference type="InterPro" id="IPR002401">
    <property type="entry name" value="Cyt_P450_E_grp-I"/>
</dbReference>
<evidence type="ECO:0000256" key="2">
    <source>
        <dbReference type="ARBA" id="ARBA00004370"/>
    </source>
</evidence>
<keyword evidence="17" id="KW-1185">Reference proteome</keyword>
<dbReference type="InterPro" id="IPR036396">
    <property type="entry name" value="Cyt_P450_sf"/>
</dbReference>
<dbReference type="PANTHER" id="PTHR24305">
    <property type="entry name" value="CYTOCHROME P450"/>
    <property type="match status" value="1"/>
</dbReference>
<evidence type="ECO:0000256" key="11">
    <source>
        <dbReference type="ARBA" id="ARBA00023033"/>
    </source>
</evidence>
<dbReference type="STRING" id="933084.A0A067PV73"/>
<keyword evidence="5 13" id="KW-0349">Heme</keyword>
<reference evidence="17" key="1">
    <citation type="journal article" date="2014" name="Proc. Natl. Acad. Sci. U.S.A.">
        <title>Extensive sampling of basidiomycete genomes demonstrates inadequacy of the white-rot/brown-rot paradigm for wood decay fungi.</title>
        <authorList>
            <person name="Riley R."/>
            <person name="Salamov A.A."/>
            <person name="Brown D.W."/>
            <person name="Nagy L.G."/>
            <person name="Floudas D."/>
            <person name="Held B.W."/>
            <person name="Levasseur A."/>
            <person name="Lombard V."/>
            <person name="Morin E."/>
            <person name="Otillar R."/>
            <person name="Lindquist E.A."/>
            <person name="Sun H."/>
            <person name="LaButti K.M."/>
            <person name="Schmutz J."/>
            <person name="Jabbour D."/>
            <person name="Luo H."/>
            <person name="Baker S.E."/>
            <person name="Pisabarro A.G."/>
            <person name="Walton J.D."/>
            <person name="Blanchette R.A."/>
            <person name="Henrissat B."/>
            <person name="Martin F."/>
            <person name="Cullen D."/>
            <person name="Hibbett D.S."/>
            <person name="Grigoriev I.V."/>
        </authorList>
    </citation>
    <scope>NUCLEOTIDE SEQUENCE [LARGE SCALE GENOMIC DNA]</scope>
    <source>
        <strain evidence="17">MUCL 33604</strain>
    </source>
</reference>
<feature type="binding site" description="axial binding residue" evidence="13">
    <location>
        <position position="480"/>
    </location>
    <ligand>
        <name>heme</name>
        <dbReference type="ChEBI" id="CHEBI:30413"/>
    </ligand>
    <ligandPart>
        <name>Fe</name>
        <dbReference type="ChEBI" id="CHEBI:18248"/>
    </ligandPart>
</feature>
<gene>
    <name evidence="16" type="ORF">JAAARDRAFT_176655</name>
</gene>
<comment type="pathway">
    <text evidence="3">Secondary metabolite biosynthesis; terpenoid biosynthesis.</text>
</comment>
<evidence type="ECO:0000256" key="9">
    <source>
        <dbReference type="ARBA" id="ARBA00023002"/>
    </source>
</evidence>
<dbReference type="GO" id="GO:0020037">
    <property type="term" value="F:heme binding"/>
    <property type="evidence" value="ECO:0007669"/>
    <property type="project" value="InterPro"/>
</dbReference>
<keyword evidence="12 15" id="KW-0472">Membrane</keyword>
<dbReference type="AlphaFoldDB" id="A0A067PV73"/>
<keyword evidence="10 13" id="KW-0408">Iron</keyword>
<evidence type="ECO:0000256" key="12">
    <source>
        <dbReference type="ARBA" id="ARBA00023136"/>
    </source>
</evidence>
<name>A0A067PV73_9AGAM</name>
<evidence type="ECO:0000256" key="8">
    <source>
        <dbReference type="ARBA" id="ARBA00022989"/>
    </source>
</evidence>
<keyword evidence="11 14" id="KW-0503">Monooxygenase</keyword>
<dbReference type="InterPro" id="IPR050121">
    <property type="entry name" value="Cytochrome_P450_monoxygenase"/>
</dbReference>
<dbReference type="SUPFAM" id="SSF48264">
    <property type="entry name" value="Cytochrome P450"/>
    <property type="match status" value="1"/>
</dbReference>
<keyword evidence="8 15" id="KW-1133">Transmembrane helix</keyword>
<organism evidence="16 17">
    <name type="scientific">Jaapia argillacea MUCL 33604</name>
    <dbReference type="NCBI Taxonomy" id="933084"/>
    <lineage>
        <taxon>Eukaryota</taxon>
        <taxon>Fungi</taxon>
        <taxon>Dikarya</taxon>
        <taxon>Basidiomycota</taxon>
        <taxon>Agaricomycotina</taxon>
        <taxon>Agaricomycetes</taxon>
        <taxon>Agaricomycetidae</taxon>
        <taxon>Jaapiales</taxon>
        <taxon>Jaapiaceae</taxon>
        <taxon>Jaapia</taxon>
    </lineage>
</organism>
<dbReference type="Pfam" id="PF00067">
    <property type="entry name" value="p450"/>
    <property type="match status" value="1"/>
</dbReference>
<dbReference type="GO" id="GO:0005506">
    <property type="term" value="F:iron ion binding"/>
    <property type="evidence" value="ECO:0007669"/>
    <property type="project" value="InterPro"/>
</dbReference>
<accession>A0A067PV73</accession>
<dbReference type="GO" id="GO:0004497">
    <property type="term" value="F:monooxygenase activity"/>
    <property type="evidence" value="ECO:0007669"/>
    <property type="project" value="UniProtKB-KW"/>
</dbReference>
<keyword evidence="7 13" id="KW-0479">Metal-binding</keyword>
<dbReference type="OrthoDB" id="1470350at2759"/>
<evidence type="ECO:0008006" key="18">
    <source>
        <dbReference type="Google" id="ProtNLM"/>
    </source>
</evidence>
<evidence type="ECO:0000256" key="14">
    <source>
        <dbReference type="RuleBase" id="RU000461"/>
    </source>
</evidence>
<evidence type="ECO:0000313" key="17">
    <source>
        <dbReference type="Proteomes" id="UP000027265"/>
    </source>
</evidence>
<dbReference type="InterPro" id="IPR017972">
    <property type="entry name" value="Cyt_P450_CS"/>
</dbReference>
<evidence type="ECO:0000256" key="4">
    <source>
        <dbReference type="ARBA" id="ARBA00010617"/>
    </source>
</evidence>
<dbReference type="CDD" id="cd11070">
    <property type="entry name" value="CYP56-like"/>
    <property type="match status" value="1"/>
</dbReference>
<dbReference type="InterPro" id="IPR001128">
    <property type="entry name" value="Cyt_P450"/>
</dbReference>
<evidence type="ECO:0000313" key="16">
    <source>
        <dbReference type="EMBL" id="KDQ58619.1"/>
    </source>
</evidence>
<evidence type="ECO:0000256" key="6">
    <source>
        <dbReference type="ARBA" id="ARBA00022692"/>
    </source>
</evidence>
<evidence type="ECO:0000256" key="1">
    <source>
        <dbReference type="ARBA" id="ARBA00001971"/>
    </source>
</evidence>
<dbReference type="GO" id="GO:0016020">
    <property type="term" value="C:membrane"/>
    <property type="evidence" value="ECO:0007669"/>
    <property type="project" value="UniProtKB-SubCell"/>
</dbReference>
<evidence type="ECO:0000256" key="10">
    <source>
        <dbReference type="ARBA" id="ARBA00023004"/>
    </source>
</evidence>
<keyword evidence="6 15" id="KW-0812">Transmembrane</keyword>
<evidence type="ECO:0000256" key="5">
    <source>
        <dbReference type="ARBA" id="ARBA00022617"/>
    </source>
</evidence>
<comment type="subcellular location">
    <subcellularLocation>
        <location evidence="2">Membrane</location>
    </subcellularLocation>
</comment>
<dbReference type="GO" id="GO:0016705">
    <property type="term" value="F:oxidoreductase activity, acting on paired donors, with incorporation or reduction of molecular oxygen"/>
    <property type="evidence" value="ECO:0007669"/>
    <property type="project" value="InterPro"/>
</dbReference>
<evidence type="ECO:0000256" key="3">
    <source>
        <dbReference type="ARBA" id="ARBA00004721"/>
    </source>
</evidence>
<sequence length="545" mass="61782">MMVPAVFSRILGFLPVVDMHVLVLLGLSVVFLYSLQVYLEFRRGVNAIGNHNGYRTFTSPTSVLGNMISARPGISAGKMHQFIRKHFDADYFGWDVYSFVAAWPTLRFGYYLADPAVIKEVTGSRARFPKPVKQYKVLSFFGGNIVASEGEEWKKYRKVAAPSFSERNNRLVWDETVRIMVDMFDNVWHNEKEVVVNHCLDITLPIALFVIGVAGFGRRISWADDSKLPPGHKMTYKDALHIVSTDVFLRVITPKFLFNWFKTSGGGGFGAKLRGVMTAFEELELYMVEMIEARRGAEKKEERHDLFSSLLDASDASDGEAKLTDRDLLGNIFIFLLAGHETTAHTLCFTFALLALYQDEQEKLYQHINSIIPDGRIPTYEEMNSLTYSMAVFYETLRMYPPVSGVPKYSAEDTVLTVSNAAGEKKTIPVPQGTELVINTPALHYNPRYWEDPHSYKPSRFLGDWPRDAFMPFSAGARACIGRRFFETEGIAILTMLVSKYKIEVKEEPEFAGETFEERKTRLLAAKPGLTLTPIRVPLVFTRRS</sequence>
<evidence type="ECO:0000256" key="15">
    <source>
        <dbReference type="SAM" id="Phobius"/>
    </source>
</evidence>
<dbReference type="PANTHER" id="PTHR24305:SF166">
    <property type="entry name" value="CYTOCHROME P450 12A4, MITOCHONDRIAL-RELATED"/>
    <property type="match status" value="1"/>
</dbReference>
<dbReference type="EMBL" id="KL197717">
    <property type="protein sequence ID" value="KDQ58619.1"/>
    <property type="molecule type" value="Genomic_DNA"/>
</dbReference>
<dbReference type="Gene3D" id="1.10.630.10">
    <property type="entry name" value="Cytochrome P450"/>
    <property type="match status" value="1"/>
</dbReference>
<proteinExistence type="inferred from homology"/>
<comment type="cofactor">
    <cofactor evidence="1 13">
        <name>heme</name>
        <dbReference type="ChEBI" id="CHEBI:30413"/>
    </cofactor>
</comment>
<protein>
    <recommendedName>
        <fullName evidence="18">Cytochrome P450</fullName>
    </recommendedName>
</protein>
<comment type="similarity">
    <text evidence="4 14">Belongs to the cytochrome P450 family.</text>
</comment>
<dbReference type="Proteomes" id="UP000027265">
    <property type="component" value="Unassembled WGS sequence"/>
</dbReference>
<keyword evidence="9 14" id="KW-0560">Oxidoreductase</keyword>
<evidence type="ECO:0000256" key="13">
    <source>
        <dbReference type="PIRSR" id="PIRSR602401-1"/>
    </source>
</evidence>
<feature type="transmembrane region" description="Helical" evidence="15">
    <location>
        <begin position="12"/>
        <end position="33"/>
    </location>
</feature>
<dbReference type="PROSITE" id="PS00086">
    <property type="entry name" value="CYTOCHROME_P450"/>
    <property type="match status" value="1"/>
</dbReference>
<dbReference type="HOGENOM" id="CLU_001570_25_0_1"/>
<dbReference type="PRINTS" id="PR00463">
    <property type="entry name" value="EP450I"/>
</dbReference>
<dbReference type="PRINTS" id="PR00385">
    <property type="entry name" value="P450"/>
</dbReference>
<evidence type="ECO:0000256" key="7">
    <source>
        <dbReference type="ARBA" id="ARBA00022723"/>
    </source>
</evidence>